<keyword evidence="1" id="KW-0812">Transmembrane</keyword>
<evidence type="ECO:0000313" key="2">
    <source>
        <dbReference type="EMBL" id="KKS86527.1"/>
    </source>
</evidence>
<name>A0A0G1CLZ1_9BACT</name>
<evidence type="ECO:0000256" key="1">
    <source>
        <dbReference type="SAM" id="Phobius"/>
    </source>
</evidence>
<dbReference type="EMBL" id="LCFD01000009">
    <property type="protein sequence ID" value="KKS86527.1"/>
    <property type="molecule type" value="Genomic_DNA"/>
</dbReference>
<feature type="transmembrane region" description="Helical" evidence="1">
    <location>
        <begin position="60"/>
        <end position="81"/>
    </location>
</feature>
<keyword evidence="1" id="KW-1133">Transmembrane helix</keyword>
<evidence type="ECO:0000313" key="3">
    <source>
        <dbReference type="Proteomes" id="UP000034050"/>
    </source>
</evidence>
<proteinExistence type="predicted"/>
<gene>
    <name evidence="2" type="ORF">UV61_C0009G0054</name>
</gene>
<dbReference type="AlphaFoldDB" id="A0A0G1CLZ1"/>
<protein>
    <submittedName>
        <fullName evidence="2">Uncharacterized protein</fullName>
    </submittedName>
</protein>
<accession>A0A0G1CLZ1</accession>
<comment type="caution">
    <text evidence="2">The sequence shown here is derived from an EMBL/GenBank/DDBJ whole genome shotgun (WGS) entry which is preliminary data.</text>
</comment>
<feature type="transmembrane region" description="Helical" evidence="1">
    <location>
        <begin position="27"/>
        <end position="54"/>
    </location>
</feature>
<organism evidence="2 3">
    <name type="scientific">Candidatus Gottesmanbacteria bacterium GW2011_GWB1_43_11</name>
    <dbReference type="NCBI Taxonomy" id="1618446"/>
    <lineage>
        <taxon>Bacteria</taxon>
        <taxon>Candidatus Gottesmaniibacteriota</taxon>
    </lineage>
</organism>
<keyword evidence="1" id="KW-0472">Membrane</keyword>
<dbReference type="STRING" id="1618446.UV61_C0009G0054"/>
<sequence>MSFTHKVRQELKNFGFRSNLRAEIDALGIDLTICQLIVVLLSISSVVFLFMPLFYLQDPWFVVFFFGLSIVCLFAGVWFWVHRAEICEHPEDYQ</sequence>
<dbReference type="Proteomes" id="UP000034050">
    <property type="component" value="Unassembled WGS sequence"/>
</dbReference>
<reference evidence="2 3" key="1">
    <citation type="journal article" date="2015" name="Nature">
        <title>rRNA introns, odd ribosomes, and small enigmatic genomes across a large radiation of phyla.</title>
        <authorList>
            <person name="Brown C.T."/>
            <person name="Hug L.A."/>
            <person name="Thomas B.C."/>
            <person name="Sharon I."/>
            <person name="Castelle C.J."/>
            <person name="Singh A."/>
            <person name="Wilkins M.J."/>
            <person name="Williams K.H."/>
            <person name="Banfield J.F."/>
        </authorList>
    </citation>
    <scope>NUCLEOTIDE SEQUENCE [LARGE SCALE GENOMIC DNA]</scope>
</reference>